<dbReference type="GO" id="GO:0009408">
    <property type="term" value="P:response to heat"/>
    <property type="evidence" value="ECO:0007669"/>
    <property type="project" value="TreeGrafter"/>
</dbReference>
<dbReference type="PRINTS" id="PR00299">
    <property type="entry name" value="ACRYSTALLIN"/>
</dbReference>
<keyword evidence="1" id="KW-0346">Stress response</keyword>
<evidence type="ECO:0000313" key="6">
    <source>
        <dbReference type="EMBL" id="KAH8371607.1"/>
    </source>
</evidence>
<feature type="region of interest" description="Disordered" evidence="4">
    <location>
        <begin position="187"/>
        <end position="213"/>
    </location>
</feature>
<dbReference type="SUPFAM" id="SSF49764">
    <property type="entry name" value="HSP20-like chaperones"/>
    <property type="match status" value="1"/>
</dbReference>
<accession>A0AAD4K0Y0</accession>
<name>A0AAD4K0Y0_9MUSC</name>
<dbReference type="Pfam" id="PF00011">
    <property type="entry name" value="HSP20"/>
    <property type="match status" value="1"/>
</dbReference>
<organism evidence="6 7">
    <name type="scientific">Drosophila rubida</name>
    <dbReference type="NCBI Taxonomy" id="30044"/>
    <lineage>
        <taxon>Eukaryota</taxon>
        <taxon>Metazoa</taxon>
        <taxon>Ecdysozoa</taxon>
        <taxon>Arthropoda</taxon>
        <taxon>Hexapoda</taxon>
        <taxon>Insecta</taxon>
        <taxon>Pterygota</taxon>
        <taxon>Neoptera</taxon>
        <taxon>Endopterygota</taxon>
        <taxon>Diptera</taxon>
        <taxon>Brachycera</taxon>
        <taxon>Muscomorpha</taxon>
        <taxon>Ephydroidea</taxon>
        <taxon>Drosophilidae</taxon>
        <taxon>Drosophila</taxon>
    </lineage>
</organism>
<comment type="caution">
    <text evidence="6">The sequence shown here is derived from an EMBL/GenBank/DDBJ whole genome shotgun (WGS) entry which is preliminary data.</text>
</comment>
<protein>
    <recommendedName>
        <fullName evidence="5">SHSP domain-containing protein</fullName>
    </recommendedName>
</protein>
<dbReference type="GO" id="GO:0051082">
    <property type="term" value="F:unfolded protein binding"/>
    <property type="evidence" value="ECO:0007669"/>
    <property type="project" value="TreeGrafter"/>
</dbReference>
<dbReference type="Proteomes" id="UP001200034">
    <property type="component" value="Unassembled WGS sequence"/>
</dbReference>
<sequence>MSMSHMLSLMDALQGTRQPIYDFGMGMHPRQLQSWTTSPSLLMNPWQCAHPACPTSPANHKMMMANRQKRDMLKHPGGAATDAWNMPMSQVGKDGFQVCMDVRQFSPNELTVKVVNNCIMVEGKHEEREDDHGYISRHFVRRYAMPEGYEADKVMSSLSSDGVLTVNVPKPQAIEDKSKARHIQIQQVGPAHLNVKSNATESKPEEKLTNGTK</sequence>
<keyword evidence="7" id="KW-1185">Reference proteome</keyword>
<dbReference type="InterPro" id="IPR001436">
    <property type="entry name" value="Alpha-crystallin/sHSP_animal"/>
</dbReference>
<dbReference type="PANTHER" id="PTHR45640:SF13">
    <property type="entry name" value="HEAT SHOCK PROTEIN 22-RELATED"/>
    <property type="match status" value="1"/>
</dbReference>
<evidence type="ECO:0000259" key="5">
    <source>
        <dbReference type="PROSITE" id="PS01031"/>
    </source>
</evidence>
<feature type="domain" description="SHSP" evidence="5">
    <location>
        <begin position="78"/>
        <end position="186"/>
    </location>
</feature>
<dbReference type="PANTHER" id="PTHR45640">
    <property type="entry name" value="HEAT SHOCK PROTEIN HSP-12.2-RELATED"/>
    <property type="match status" value="1"/>
</dbReference>
<dbReference type="GO" id="GO:0042026">
    <property type="term" value="P:protein refolding"/>
    <property type="evidence" value="ECO:0007669"/>
    <property type="project" value="TreeGrafter"/>
</dbReference>
<dbReference type="PROSITE" id="PS01031">
    <property type="entry name" value="SHSP"/>
    <property type="match status" value="1"/>
</dbReference>
<dbReference type="InterPro" id="IPR002068">
    <property type="entry name" value="A-crystallin/Hsp20_dom"/>
</dbReference>
<dbReference type="InterPro" id="IPR008978">
    <property type="entry name" value="HSP20-like_chaperone"/>
</dbReference>
<reference evidence="6" key="1">
    <citation type="journal article" date="2021" name="Mol. Ecol. Resour.">
        <title>Phylogenomic analyses of the genus Drosophila reveals genomic signals of climate adaptation.</title>
        <authorList>
            <person name="Li F."/>
            <person name="Rane R.V."/>
            <person name="Luria V."/>
            <person name="Xiong Z."/>
            <person name="Chen J."/>
            <person name="Li Z."/>
            <person name="Catullo R.A."/>
            <person name="Griffin P.C."/>
            <person name="Schiffer M."/>
            <person name="Pearce S."/>
            <person name="Lee S.F."/>
            <person name="McElroy K."/>
            <person name="Stocker A."/>
            <person name="Shirriffs J."/>
            <person name="Cockerell F."/>
            <person name="Coppin C."/>
            <person name="Sgro C.M."/>
            <person name="Karger A."/>
            <person name="Cain J.W."/>
            <person name="Weber J.A."/>
            <person name="Santpere G."/>
            <person name="Kirschner M.W."/>
            <person name="Hoffmann A.A."/>
            <person name="Oakeshott J.G."/>
            <person name="Zhang G."/>
        </authorList>
    </citation>
    <scope>NUCLEOTIDE SEQUENCE</scope>
    <source>
        <strain evidence="6">BGI-SZ-2011g</strain>
    </source>
</reference>
<proteinExistence type="inferred from homology"/>
<evidence type="ECO:0000256" key="4">
    <source>
        <dbReference type="SAM" id="MobiDB-lite"/>
    </source>
</evidence>
<evidence type="ECO:0000313" key="7">
    <source>
        <dbReference type="Proteomes" id="UP001200034"/>
    </source>
</evidence>
<dbReference type="Gene3D" id="2.60.40.790">
    <property type="match status" value="1"/>
</dbReference>
<dbReference type="GO" id="GO:0005634">
    <property type="term" value="C:nucleus"/>
    <property type="evidence" value="ECO:0007669"/>
    <property type="project" value="TreeGrafter"/>
</dbReference>
<dbReference type="AlphaFoldDB" id="A0AAD4K0Y0"/>
<dbReference type="CDD" id="cd06526">
    <property type="entry name" value="metazoan_ACD"/>
    <property type="match status" value="1"/>
</dbReference>
<evidence type="ECO:0000256" key="2">
    <source>
        <dbReference type="PROSITE-ProRule" id="PRU00285"/>
    </source>
</evidence>
<evidence type="ECO:0000256" key="1">
    <source>
        <dbReference type="ARBA" id="ARBA00023016"/>
    </source>
</evidence>
<comment type="similarity">
    <text evidence="2 3">Belongs to the small heat shock protein (HSP20) family.</text>
</comment>
<gene>
    <name evidence="6" type="ORF">KR093_008268</name>
</gene>
<feature type="compositionally biased region" description="Basic and acidic residues" evidence="4">
    <location>
        <begin position="202"/>
        <end position="213"/>
    </location>
</feature>
<dbReference type="EMBL" id="JAJJHW010002585">
    <property type="protein sequence ID" value="KAH8371607.1"/>
    <property type="molecule type" value="Genomic_DNA"/>
</dbReference>
<dbReference type="GO" id="GO:0005737">
    <property type="term" value="C:cytoplasm"/>
    <property type="evidence" value="ECO:0007669"/>
    <property type="project" value="TreeGrafter"/>
</dbReference>
<evidence type="ECO:0000256" key="3">
    <source>
        <dbReference type="RuleBase" id="RU003616"/>
    </source>
</evidence>